<evidence type="ECO:0000259" key="6">
    <source>
        <dbReference type="Pfam" id="PF00155"/>
    </source>
</evidence>
<dbReference type="AlphaFoldDB" id="A0A6J6KGD2"/>
<evidence type="ECO:0000256" key="1">
    <source>
        <dbReference type="ARBA" id="ARBA00001933"/>
    </source>
</evidence>
<keyword evidence="3" id="KW-0032">Aminotransferase</keyword>
<evidence type="ECO:0000256" key="2">
    <source>
        <dbReference type="ARBA" id="ARBA00007441"/>
    </source>
</evidence>
<dbReference type="Gene3D" id="3.90.1150.10">
    <property type="entry name" value="Aspartate Aminotransferase, domain 1"/>
    <property type="match status" value="1"/>
</dbReference>
<dbReference type="InterPro" id="IPR050596">
    <property type="entry name" value="AspAT/PAT-like"/>
</dbReference>
<dbReference type="PROSITE" id="PS00105">
    <property type="entry name" value="AA_TRANSFER_CLASS_1"/>
    <property type="match status" value="1"/>
</dbReference>
<dbReference type="PANTHER" id="PTHR46383:SF1">
    <property type="entry name" value="ASPARTATE AMINOTRANSFERASE"/>
    <property type="match status" value="1"/>
</dbReference>
<dbReference type="InterPro" id="IPR015424">
    <property type="entry name" value="PyrdxlP-dep_Trfase"/>
</dbReference>
<dbReference type="FunFam" id="3.40.640.10:FF:000033">
    <property type="entry name" value="Aspartate aminotransferase"/>
    <property type="match status" value="1"/>
</dbReference>
<dbReference type="GO" id="GO:0030170">
    <property type="term" value="F:pyridoxal phosphate binding"/>
    <property type="evidence" value="ECO:0007669"/>
    <property type="project" value="InterPro"/>
</dbReference>
<dbReference type="InterPro" id="IPR004838">
    <property type="entry name" value="NHTrfase_class1_PyrdxlP-BS"/>
</dbReference>
<protein>
    <submittedName>
        <fullName evidence="7">Unannotated protein</fullName>
    </submittedName>
</protein>
<dbReference type="InterPro" id="IPR015422">
    <property type="entry name" value="PyrdxlP-dep_Trfase_small"/>
</dbReference>
<keyword evidence="5" id="KW-0663">Pyridoxal phosphate</keyword>
<feature type="domain" description="Aminotransferase class I/classII large" evidence="6">
    <location>
        <begin position="2"/>
        <end position="316"/>
    </location>
</feature>
<organism evidence="7">
    <name type="scientific">freshwater metagenome</name>
    <dbReference type="NCBI Taxonomy" id="449393"/>
    <lineage>
        <taxon>unclassified sequences</taxon>
        <taxon>metagenomes</taxon>
        <taxon>ecological metagenomes</taxon>
    </lineage>
</organism>
<dbReference type="Pfam" id="PF00155">
    <property type="entry name" value="Aminotran_1_2"/>
    <property type="match status" value="1"/>
</dbReference>
<evidence type="ECO:0000256" key="3">
    <source>
        <dbReference type="ARBA" id="ARBA00022576"/>
    </source>
</evidence>
<dbReference type="PANTHER" id="PTHR46383">
    <property type="entry name" value="ASPARTATE AMINOTRANSFERASE"/>
    <property type="match status" value="1"/>
</dbReference>
<sequence>MPELREAIAAKTLRDSGFSCDASQVLVTNGGKHAVFVAFAALCDPGDEVIIPAPYWTTYPEAVALAGGVSVVVDTTEKSEFKVTVEQLEKVRTPKTKVLLFVSPDNPSGAVYTPEETIAIGKWAVEHGIWVITDEIYEHLTYGKHKFSSMPTLVPELAETCVIVNGVAKTYAMTGWRVGWMIGPKDVMKAAINFQSHTTSNVSNIAQVAALEAVSGDLSAVAMMRESFERRGTLMHKMLSAIPGITCMEPQGAFYCFPSVKGLLGQNIGGQTATNSMQLADMVLEQAKVAFVPGEAFGAPGYARFSFALGDADLVEGMDRLASLFAR</sequence>
<dbReference type="EMBL" id="CAEZWB010000069">
    <property type="protein sequence ID" value="CAB4648226.1"/>
    <property type="molecule type" value="Genomic_DNA"/>
</dbReference>
<comment type="cofactor">
    <cofactor evidence="1">
        <name>pyridoxal 5'-phosphate</name>
        <dbReference type="ChEBI" id="CHEBI:597326"/>
    </cofactor>
</comment>
<keyword evidence="4" id="KW-0808">Transferase</keyword>
<dbReference type="CDD" id="cd00609">
    <property type="entry name" value="AAT_like"/>
    <property type="match status" value="1"/>
</dbReference>
<dbReference type="InterPro" id="IPR015421">
    <property type="entry name" value="PyrdxlP-dep_Trfase_major"/>
</dbReference>
<reference evidence="7" key="1">
    <citation type="submission" date="2020-05" db="EMBL/GenBank/DDBJ databases">
        <authorList>
            <person name="Chiriac C."/>
            <person name="Salcher M."/>
            <person name="Ghai R."/>
            <person name="Kavagutti S V."/>
        </authorList>
    </citation>
    <scope>NUCLEOTIDE SEQUENCE</scope>
</reference>
<evidence type="ECO:0000256" key="4">
    <source>
        <dbReference type="ARBA" id="ARBA00022679"/>
    </source>
</evidence>
<gene>
    <name evidence="7" type="ORF">UFOPK2166_00652</name>
</gene>
<dbReference type="Gene3D" id="3.40.640.10">
    <property type="entry name" value="Type I PLP-dependent aspartate aminotransferase-like (Major domain)"/>
    <property type="match status" value="1"/>
</dbReference>
<evidence type="ECO:0000256" key="5">
    <source>
        <dbReference type="ARBA" id="ARBA00022898"/>
    </source>
</evidence>
<proteinExistence type="inferred from homology"/>
<name>A0A6J6KGD2_9ZZZZ</name>
<evidence type="ECO:0000313" key="7">
    <source>
        <dbReference type="EMBL" id="CAB4648226.1"/>
    </source>
</evidence>
<dbReference type="SUPFAM" id="SSF53383">
    <property type="entry name" value="PLP-dependent transferases"/>
    <property type="match status" value="1"/>
</dbReference>
<dbReference type="GO" id="GO:0008483">
    <property type="term" value="F:transaminase activity"/>
    <property type="evidence" value="ECO:0007669"/>
    <property type="project" value="UniProtKB-KW"/>
</dbReference>
<dbReference type="InterPro" id="IPR004839">
    <property type="entry name" value="Aminotransferase_I/II_large"/>
</dbReference>
<dbReference type="GO" id="GO:0006520">
    <property type="term" value="P:amino acid metabolic process"/>
    <property type="evidence" value="ECO:0007669"/>
    <property type="project" value="InterPro"/>
</dbReference>
<accession>A0A6J6KGD2</accession>
<comment type="similarity">
    <text evidence="2">Belongs to the class-I pyridoxal-phosphate-dependent aminotransferase family.</text>
</comment>